<organism evidence="4 5">
    <name type="scientific">Daucus carota subsp. sativus</name>
    <name type="common">Carrot</name>
    <dbReference type="NCBI Taxonomy" id="79200"/>
    <lineage>
        <taxon>Eukaryota</taxon>
        <taxon>Viridiplantae</taxon>
        <taxon>Streptophyta</taxon>
        <taxon>Embryophyta</taxon>
        <taxon>Tracheophyta</taxon>
        <taxon>Spermatophyta</taxon>
        <taxon>Magnoliopsida</taxon>
        <taxon>eudicotyledons</taxon>
        <taxon>Gunneridae</taxon>
        <taxon>Pentapetalae</taxon>
        <taxon>asterids</taxon>
        <taxon>campanulids</taxon>
        <taxon>Apiales</taxon>
        <taxon>Apiaceae</taxon>
        <taxon>Apioideae</taxon>
        <taxon>Scandiceae</taxon>
        <taxon>Daucinae</taxon>
        <taxon>Daucus</taxon>
        <taxon>Daucus sect. Daucus</taxon>
    </lineage>
</organism>
<keyword evidence="2" id="KW-0479">Metal-binding</keyword>
<comment type="similarity">
    <text evidence="1">Belongs to the cytochrome P450 family.</text>
</comment>
<dbReference type="InterPro" id="IPR036396">
    <property type="entry name" value="Cyt_P450_sf"/>
</dbReference>
<name>A0A175YMW0_DAUCS</name>
<dbReference type="GO" id="GO:0005506">
    <property type="term" value="F:iron ion binding"/>
    <property type="evidence" value="ECO:0007669"/>
    <property type="project" value="InterPro"/>
</dbReference>
<dbReference type="InterPro" id="IPR001128">
    <property type="entry name" value="Cyt_P450"/>
</dbReference>
<proteinExistence type="inferred from homology"/>
<evidence type="ECO:0000256" key="3">
    <source>
        <dbReference type="ARBA" id="ARBA00023004"/>
    </source>
</evidence>
<dbReference type="AlphaFoldDB" id="A0A175YMW0"/>
<protein>
    <submittedName>
        <fullName evidence="4">Uncharacterized protein</fullName>
    </submittedName>
</protein>
<evidence type="ECO:0000256" key="2">
    <source>
        <dbReference type="ARBA" id="ARBA00022723"/>
    </source>
</evidence>
<dbReference type="GO" id="GO:0004497">
    <property type="term" value="F:monooxygenase activity"/>
    <property type="evidence" value="ECO:0007669"/>
    <property type="project" value="InterPro"/>
</dbReference>
<evidence type="ECO:0000313" key="4">
    <source>
        <dbReference type="EMBL" id="WOH11786.1"/>
    </source>
</evidence>
<reference evidence="4" key="2">
    <citation type="submission" date="2022-03" db="EMBL/GenBank/DDBJ databases">
        <title>Draft title - Genomic analysis of global carrot germplasm unveils the trajectory of domestication and the origin of high carotenoid orange carrot.</title>
        <authorList>
            <person name="Iorizzo M."/>
            <person name="Ellison S."/>
            <person name="Senalik D."/>
            <person name="Macko-Podgorni A."/>
            <person name="Grzebelus D."/>
            <person name="Bostan H."/>
            <person name="Rolling W."/>
            <person name="Curaba J."/>
            <person name="Simon P."/>
        </authorList>
    </citation>
    <scope>NUCLEOTIDE SEQUENCE</scope>
    <source>
        <tissue evidence="4">Leaf</tissue>
    </source>
</reference>
<dbReference type="GO" id="GO:0016705">
    <property type="term" value="F:oxidoreductase activity, acting on paired donors, with incorporation or reduction of molecular oxygen"/>
    <property type="evidence" value="ECO:0007669"/>
    <property type="project" value="InterPro"/>
</dbReference>
<reference evidence="4" key="1">
    <citation type="journal article" date="2016" name="Nat. Genet.">
        <title>A high-quality carrot genome assembly provides new insights into carotenoid accumulation and asterid genome evolution.</title>
        <authorList>
            <person name="Iorizzo M."/>
            <person name="Ellison S."/>
            <person name="Senalik D."/>
            <person name="Zeng P."/>
            <person name="Satapoomin P."/>
            <person name="Huang J."/>
            <person name="Bowman M."/>
            <person name="Iovene M."/>
            <person name="Sanseverino W."/>
            <person name="Cavagnaro P."/>
            <person name="Yildiz M."/>
            <person name="Macko-Podgorni A."/>
            <person name="Moranska E."/>
            <person name="Grzebelus E."/>
            <person name="Grzebelus D."/>
            <person name="Ashrafi H."/>
            <person name="Zheng Z."/>
            <person name="Cheng S."/>
            <person name="Spooner D."/>
            <person name="Van Deynze A."/>
            <person name="Simon P."/>
        </authorList>
    </citation>
    <scope>NUCLEOTIDE SEQUENCE</scope>
    <source>
        <tissue evidence="4">Leaf</tissue>
    </source>
</reference>
<gene>
    <name evidence="4" type="ORF">DCAR_0831278</name>
</gene>
<keyword evidence="3" id="KW-0408">Iron</keyword>
<keyword evidence="5" id="KW-1185">Reference proteome</keyword>
<dbReference type="EMBL" id="CP093350">
    <property type="protein sequence ID" value="WOH11786.1"/>
    <property type="molecule type" value="Genomic_DNA"/>
</dbReference>
<evidence type="ECO:0000256" key="1">
    <source>
        <dbReference type="ARBA" id="ARBA00010617"/>
    </source>
</evidence>
<sequence>MQWNWNYYLTWPLVLICLPLVWHLWRKISHKTSKLPPGPRGWPLFGNLFDLGSLPHRTSRALKAEYGPVVWLNLGSFKTLVLLSAAPVEELFKNHDLSFKNRMTTDAVTSHDYYKSSIAFGLDGTYWRTLRRICTSELFSNKRIKETIMVRQKSVDELILWIEKEAQKGSTGIVVRQFVYPALLNMIGNLTLSRNLMDPQSKISSEFCSAVDGFNQCLGSPNISDFLPWLKRFDLQGIRRKMDQDLGKALEIISVFVKERQEKREQQAVSSEQQDFWMCCWITGAVEMMKRLSYQIPKSQYAFW</sequence>
<dbReference type="SUPFAM" id="SSF48264">
    <property type="entry name" value="Cytochrome P450"/>
    <property type="match status" value="1"/>
</dbReference>
<evidence type="ECO:0000313" key="5">
    <source>
        <dbReference type="Proteomes" id="UP000077755"/>
    </source>
</evidence>
<dbReference type="PANTHER" id="PTHR47950">
    <property type="entry name" value="CYTOCHROME P450, FAMILY 76, SUBFAMILY C, POLYPEPTIDE 5-RELATED"/>
    <property type="match status" value="1"/>
</dbReference>
<dbReference type="Gramene" id="KZM84448">
    <property type="protein sequence ID" value="KZM84448"/>
    <property type="gene ID" value="DCAR_028130"/>
</dbReference>
<dbReference type="Gene3D" id="1.10.630.10">
    <property type="entry name" value="Cytochrome P450"/>
    <property type="match status" value="1"/>
</dbReference>
<dbReference type="PANTHER" id="PTHR47950:SF14">
    <property type="entry name" value="CYTOCHROME P450 76A2-LIKE ISOFORM X1"/>
    <property type="match status" value="1"/>
</dbReference>
<dbReference type="Pfam" id="PF00067">
    <property type="entry name" value="p450"/>
    <property type="match status" value="1"/>
</dbReference>
<dbReference type="GO" id="GO:0020037">
    <property type="term" value="F:heme binding"/>
    <property type="evidence" value="ECO:0007669"/>
    <property type="project" value="InterPro"/>
</dbReference>
<dbReference type="OMA" id="IKETIMV"/>
<dbReference type="Proteomes" id="UP000077755">
    <property type="component" value="Chromosome 8"/>
</dbReference>
<accession>A0A175YMW0</accession>